<evidence type="ECO:0000313" key="2">
    <source>
        <dbReference type="EMBL" id="ADU21411.1"/>
    </source>
</evidence>
<dbReference type="InterPro" id="IPR005097">
    <property type="entry name" value="Sacchrp_dh_NADP-bd"/>
</dbReference>
<sequence length="360" mass="39702">MKRIAILGAYGTVGREALQHLYSTGDYELYGLVRQPERVKEDPFFDAMPDVRWERLDITENERLTDAICGMDVVLNTVSCSGKYSRKIAELCAERNTAYVDAGIPDNIGDLSGQSDKTLLYGAGALPGLSSVLGVYAAQGFDTVSGYQHIASIHGAFSYGAAYDYLRGVSGEYGGHPVKKTELPLLGCTEIMQYTDDETHYVLQKIGCPDGKHYVTLGSRKLYATIERAVLRFESDPEGAARELVTYSQLYRVRSQEHMAFIIEVQGTTEQGIQQTRTLLMKYDSAAALTGLSSGLSTEIAANASQPIGVCSLTHFPDDPLYAKEMPRILRAIDENRHKVVFETCACSINEWMQESEGEI</sequence>
<dbReference type="STRING" id="697329.Rumal_0884"/>
<proteinExistence type="predicted"/>
<dbReference type="Pfam" id="PF03435">
    <property type="entry name" value="Sacchrp_dh_NADP"/>
    <property type="match status" value="1"/>
</dbReference>
<dbReference type="OrthoDB" id="1221575at2"/>
<name>E6UAT2_RUMA7</name>
<feature type="domain" description="Saccharopine dehydrogenase NADP binding" evidence="1">
    <location>
        <begin position="4"/>
        <end position="104"/>
    </location>
</feature>
<dbReference type="InterPro" id="IPR036291">
    <property type="entry name" value="NAD(P)-bd_dom_sf"/>
</dbReference>
<dbReference type="RefSeq" id="WP_013497589.1">
    <property type="nucleotide sequence ID" value="NC_014833.1"/>
</dbReference>
<reference evidence="2 3" key="1">
    <citation type="journal article" date="2011" name="J. Bacteriol.">
        <title>Complete genome of the cellulolytic ruminal bacterium Ruminococcus albus 7.</title>
        <authorList>
            <person name="Suen G."/>
            <person name="Stevenson D.M."/>
            <person name="Bruce D.C."/>
            <person name="Chertkov O."/>
            <person name="Copeland A."/>
            <person name="Cheng J.F."/>
            <person name="Detter C."/>
            <person name="Detter J.C."/>
            <person name="Goodwin L.A."/>
            <person name="Han C.S."/>
            <person name="Hauser L.J."/>
            <person name="Ivanova N.N."/>
            <person name="Kyrpides N.C."/>
            <person name="Land M.L."/>
            <person name="Lapidus A."/>
            <person name="Lucas S."/>
            <person name="Ovchinnikova G."/>
            <person name="Pitluck S."/>
            <person name="Tapia R."/>
            <person name="Woyke T."/>
            <person name="Boyum J."/>
            <person name="Mead D."/>
            <person name="Weimer P.J."/>
        </authorList>
    </citation>
    <scope>NUCLEOTIDE SEQUENCE [LARGE SCALE GENOMIC DNA]</scope>
    <source>
        <strain evidence="3">ATCC 27210 / DSM 20455 / JCM 14654 / NCDO 2250 / 7</strain>
    </source>
</reference>
<protein>
    <recommendedName>
        <fullName evidence="1">Saccharopine dehydrogenase NADP binding domain-containing protein</fullName>
    </recommendedName>
</protein>
<accession>E6UAT2</accession>
<dbReference type="SUPFAM" id="SSF51735">
    <property type="entry name" value="NAD(P)-binding Rossmann-fold domains"/>
    <property type="match status" value="1"/>
</dbReference>
<dbReference type="Gene3D" id="3.40.50.720">
    <property type="entry name" value="NAD(P)-binding Rossmann-like Domain"/>
    <property type="match status" value="1"/>
</dbReference>
<dbReference type="HOGENOM" id="CLU_044850_1_0_9"/>
<organism evidence="2 3">
    <name type="scientific">Ruminococcus albus (strain ATCC 27210 / DSM 20455 / JCM 14654 / NCDO 2250 / 7)</name>
    <dbReference type="NCBI Taxonomy" id="697329"/>
    <lineage>
        <taxon>Bacteria</taxon>
        <taxon>Bacillati</taxon>
        <taxon>Bacillota</taxon>
        <taxon>Clostridia</taxon>
        <taxon>Eubacteriales</taxon>
        <taxon>Oscillospiraceae</taxon>
        <taxon>Ruminococcus</taxon>
    </lineage>
</organism>
<gene>
    <name evidence="2" type="ordered locus">Rumal_0884</name>
</gene>
<dbReference type="AlphaFoldDB" id="E6UAT2"/>
<dbReference type="Proteomes" id="UP000006919">
    <property type="component" value="Chromosome"/>
</dbReference>
<evidence type="ECO:0000313" key="3">
    <source>
        <dbReference type="Proteomes" id="UP000006919"/>
    </source>
</evidence>
<dbReference type="eggNOG" id="COG1748">
    <property type="taxonomic scope" value="Bacteria"/>
</dbReference>
<evidence type="ECO:0000259" key="1">
    <source>
        <dbReference type="Pfam" id="PF03435"/>
    </source>
</evidence>
<dbReference type="EMBL" id="CP002403">
    <property type="protein sequence ID" value="ADU21411.1"/>
    <property type="molecule type" value="Genomic_DNA"/>
</dbReference>
<dbReference type="KEGG" id="ral:Rumal_0884"/>